<dbReference type="RefSeq" id="WP_183976711.1">
    <property type="nucleotide sequence ID" value="NZ_JACHEB010000005.1"/>
</dbReference>
<feature type="compositionally biased region" description="Basic and acidic residues" evidence="2">
    <location>
        <begin position="29"/>
        <end position="39"/>
    </location>
</feature>
<gene>
    <name evidence="3" type="ORF">HDF14_002421</name>
</gene>
<dbReference type="PANTHER" id="PTHR31956">
    <property type="entry name" value="NON-SPECIFIC PHOSPHOLIPASE C4-RELATED"/>
    <property type="match status" value="1"/>
</dbReference>
<comment type="caution">
    <text evidence="3">The sequence shown here is derived from an EMBL/GenBank/DDBJ whole genome shotgun (WGS) entry which is preliminary data.</text>
</comment>
<evidence type="ECO:0000313" key="3">
    <source>
        <dbReference type="EMBL" id="MBB5328805.1"/>
    </source>
</evidence>
<dbReference type="Gene3D" id="3.40.720.10">
    <property type="entry name" value="Alkaline Phosphatase, subunit A"/>
    <property type="match status" value="1"/>
</dbReference>
<organism evidence="3 4">
    <name type="scientific">Tunturiibacter gelidiferens</name>
    <dbReference type="NCBI Taxonomy" id="3069689"/>
    <lineage>
        <taxon>Bacteria</taxon>
        <taxon>Pseudomonadati</taxon>
        <taxon>Acidobacteriota</taxon>
        <taxon>Terriglobia</taxon>
        <taxon>Terriglobales</taxon>
        <taxon>Acidobacteriaceae</taxon>
        <taxon>Tunturiibacter</taxon>
    </lineage>
</organism>
<dbReference type="InterPro" id="IPR017850">
    <property type="entry name" value="Alkaline_phosphatase_core_sf"/>
</dbReference>
<dbReference type="PROSITE" id="PS51257">
    <property type="entry name" value="PROKAR_LIPOPROTEIN"/>
    <property type="match status" value="1"/>
</dbReference>
<dbReference type="EMBL" id="JACHEB010000005">
    <property type="protein sequence ID" value="MBB5328805.1"/>
    <property type="molecule type" value="Genomic_DNA"/>
</dbReference>
<protein>
    <submittedName>
        <fullName evidence="3">Phospholipase C</fullName>
    </submittedName>
</protein>
<evidence type="ECO:0000256" key="2">
    <source>
        <dbReference type="SAM" id="MobiDB-lite"/>
    </source>
</evidence>
<keyword evidence="1" id="KW-0378">Hydrolase</keyword>
<dbReference type="InterPro" id="IPR007312">
    <property type="entry name" value="Phosphoesterase"/>
</dbReference>
<dbReference type="Pfam" id="PF04185">
    <property type="entry name" value="Phosphoesterase"/>
    <property type="match status" value="1"/>
</dbReference>
<feature type="region of interest" description="Disordered" evidence="2">
    <location>
        <begin position="17"/>
        <end position="39"/>
    </location>
</feature>
<evidence type="ECO:0000313" key="4">
    <source>
        <dbReference type="Proteomes" id="UP000535182"/>
    </source>
</evidence>
<proteinExistence type="predicted"/>
<name>A0A9X0QEB3_9BACT</name>
<sequence length="276" mass="30742">MVFSRFDLTITNPNGTSGCNRSRSSKVTKVKDDNDYNPHREPFQYYPSTANPTHIRPSSVEAIGKDGDETHHQYDMHDFIDAVNAGNMPAISFLKPPTIQSGHSAESDPLDEQEFLVNTINFIEQSKFWDSTAIIVTYDDSDGWYDHQFGPIVNSSNGIADFLNDKGVCGDQKVILPGIDASNHHALARCGHGPRLPLLVLSPWSKENFVDHTLTDQTSVIRLVEDHWLAGKRIGQGSFDELAGSIESMFDFQHARKTDLLLLKPKTGEVKGDDKD</sequence>
<evidence type="ECO:0000256" key="1">
    <source>
        <dbReference type="ARBA" id="ARBA00022801"/>
    </source>
</evidence>
<dbReference type="Proteomes" id="UP000535182">
    <property type="component" value="Unassembled WGS sequence"/>
</dbReference>
<accession>A0A9X0QEB3</accession>
<reference evidence="3 4" key="1">
    <citation type="submission" date="2020-08" db="EMBL/GenBank/DDBJ databases">
        <title>Genomic Encyclopedia of Type Strains, Phase IV (KMG-V): Genome sequencing to study the core and pangenomes of soil and plant-associated prokaryotes.</title>
        <authorList>
            <person name="Whitman W."/>
        </authorList>
    </citation>
    <scope>NUCLEOTIDE SEQUENCE [LARGE SCALE GENOMIC DNA]</scope>
    <source>
        <strain evidence="3 4">X5P2</strain>
    </source>
</reference>
<dbReference type="PANTHER" id="PTHR31956:SF1">
    <property type="entry name" value="NON-SPECIFIC PHOSPHOLIPASE C1"/>
    <property type="match status" value="1"/>
</dbReference>
<dbReference type="AlphaFoldDB" id="A0A9X0QEB3"/>
<keyword evidence="4" id="KW-1185">Reference proteome</keyword>
<dbReference type="GO" id="GO:0042578">
    <property type="term" value="F:phosphoric ester hydrolase activity"/>
    <property type="evidence" value="ECO:0007669"/>
    <property type="project" value="UniProtKB-ARBA"/>
</dbReference>